<evidence type="ECO:0000313" key="1">
    <source>
        <dbReference type="EMBL" id="MBX32058.1"/>
    </source>
</evidence>
<protein>
    <submittedName>
        <fullName evidence="1">SUMO-conjugating enzyme SCE1</fullName>
    </submittedName>
</protein>
<dbReference type="AlphaFoldDB" id="A0A2P2MPA3"/>
<dbReference type="EMBL" id="GGEC01051574">
    <property type="protein sequence ID" value="MBX32058.1"/>
    <property type="molecule type" value="Transcribed_RNA"/>
</dbReference>
<accession>A0A2P2MPA3</accession>
<organism evidence="1">
    <name type="scientific">Rhizophora mucronata</name>
    <name type="common">Asiatic mangrove</name>
    <dbReference type="NCBI Taxonomy" id="61149"/>
    <lineage>
        <taxon>Eukaryota</taxon>
        <taxon>Viridiplantae</taxon>
        <taxon>Streptophyta</taxon>
        <taxon>Embryophyta</taxon>
        <taxon>Tracheophyta</taxon>
        <taxon>Spermatophyta</taxon>
        <taxon>Magnoliopsida</taxon>
        <taxon>eudicotyledons</taxon>
        <taxon>Gunneridae</taxon>
        <taxon>Pentapetalae</taxon>
        <taxon>rosids</taxon>
        <taxon>fabids</taxon>
        <taxon>Malpighiales</taxon>
        <taxon>Rhizophoraceae</taxon>
        <taxon>Rhizophora</taxon>
    </lineage>
</organism>
<name>A0A2P2MPA3_RHIMU</name>
<reference evidence="1" key="1">
    <citation type="submission" date="2018-02" db="EMBL/GenBank/DDBJ databases">
        <title>Rhizophora mucronata_Transcriptome.</title>
        <authorList>
            <person name="Meera S.P."/>
            <person name="Sreeshan A."/>
            <person name="Augustine A."/>
        </authorList>
    </citation>
    <scope>NUCLEOTIDE SEQUENCE</scope>
    <source>
        <tissue evidence="1">Leaf</tissue>
    </source>
</reference>
<proteinExistence type="predicted"/>
<sequence>MGICGNGYIDIVFLLIYIDFNGGREMMIDVRLPTTDFKLWLLAVTFLLIEFTED</sequence>